<reference evidence="3" key="1">
    <citation type="submission" date="2025-08" db="UniProtKB">
        <authorList>
            <consortium name="RefSeq"/>
        </authorList>
    </citation>
    <scope>IDENTIFICATION</scope>
</reference>
<dbReference type="Proteomes" id="UP000515204">
    <property type="component" value="Unplaced"/>
</dbReference>
<dbReference type="RefSeq" id="XP_014469490.1">
    <property type="nucleotide sequence ID" value="XM_014614004.1"/>
</dbReference>
<evidence type="ECO:0000313" key="2">
    <source>
        <dbReference type="Proteomes" id="UP000515204"/>
    </source>
</evidence>
<evidence type="ECO:0000256" key="1">
    <source>
        <dbReference type="SAM" id="MobiDB-lite"/>
    </source>
</evidence>
<dbReference type="OrthoDB" id="7685423at2759"/>
<dbReference type="KEGG" id="dqu:106741727"/>
<feature type="compositionally biased region" description="Basic and acidic residues" evidence="1">
    <location>
        <begin position="183"/>
        <end position="195"/>
    </location>
</feature>
<keyword evidence="2" id="KW-1185">Reference proteome</keyword>
<name>A0A6P3WTU9_DINQU</name>
<proteinExistence type="predicted"/>
<protein>
    <submittedName>
        <fullName evidence="3">Uncharacterized protein LOC106741727</fullName>
    </submittedName>
</protein>
<evidence type="ECO:0000313" key="3">
    <source>
        <dbReference type="RefSeq" id="XP_014469490.1"/>
    </source>
</evidence>
<dbReference type="GeneID" id="106741727"/>
<feature type="compositionally biased region" description="Pro residues" evidence="1">
    <location>
        <begin position="205"/>
        <end position="219"/>
    </location>
</feature>
<accession>A0A6P3WTU9</accession>
<sequence length="250" mass="28370">MQFSTDKGILFTKQDVCLCPSITQLPCPPPCPPPSPVENSCSKYYREIGAEMIGNQLLIRLEKDKSKTKRKQHEWDPPCDCVEIQRPTSKRGPRIINANYEDRVIFRVQSSSQLNKESTYNSQTVAYKIESCKDDQDSHRCKTITVYPHKGISGSQEVYTNHTTEGNQNVFLLRVKKKTECPDQKGRNVELELRTPKPPKLSKLPTPPPTQPTVAPPQPITVADLLVEDVNESENSKKPKKQSKKKAKRK</sequence>
<dbReference type="AlphaFoldDB" id="A0A6P3WTU9"/>
<gene>
    <name evidence="3" type="primary">LOC106741727</name>
</gene>
<organism evidence="2 3">
    <name type="scientific">Dinoponera quadriceps</name>
    <name type="common">South American ant</name>
    <dbReference type="NCBI Taxonomy" id="609295"/>
    <lineage>
        <taxon>Eukaryota</taxon>
        <taxon>Metazoa</taxon>
        <taxon>Ecdysozoa</taxon>
        <taxon>Arthropoda</taxon>
        <taxon>Hexapoda</taxon>
        <taxon>Insecta</taxon>
        <taxon>Pterygota</taxon>
        <taxon>Neoptera</taxon>
        <taxon>Endopterygota</taxon>
        <taxon>Hymenoptera</taxon>
        <taxon>Apocrita</taxon>
        <taxon>Aculeata</taxon>
        <taxon>Formicoidea</taxon>
        <taxon>Formicidae</taxon>
        <taxon>Ponerinae</taxon>
        <taxon>Ponerini</taxon>
        <taxon>Dinoponera</taxon>
    </lineage>
</organism>
<feature type="region of interest" description="Disordered" evidence="1">
    <location>
        <begin position="183"/>
        <end position="250"/>
    </location>
</feature>
<feature type="compositionally biased region" description="Basic residues" evidence="1">
    <location>
        <begin position="238"/>
        <end position="250"/>
    </location>
</feature>